<comment type="subcellular location">
    <subcellularLocation>
        <location evidence="1">Endoplasmic reticulum lumen</location>
    </subcellularLocation>
</comment>
<evidence type="ECO:0000256" key="7">
    <source>
        <dbReference type="ARBA" id="ARBA00023180"/>
    </source>
</evidence>
<dbReference type="GO" id="GO:0003980">
    <property type="term" value="F:UDP-glucose:glycoprotein glucosyltransferase activity"/>
    <property type="evidence" value="ECO:0007669"/>
    <property type="project" value="InterPro"/>
</dbReference>
<evidence type="ECO:0000313" key="11">
    <source>
        <dbReference type="EMBL" id="GBP03861.1"/>
    </source>
</evidence>
<comment type="caution">
    <text evidence="11">The sequence shown here is derived from an EMBL/GenBank/DDBJ whole genome shotgun (WGS) entry which is preliminary data.</text>
</comment>
<comment type="similarity">
    <text evidence="3">Belongs to the glycosyltransferase 8 family.</text>
</comment>
<proteinExistence type="inferred from homology"/>
<dbReference type="InterPro" id="IPR040525">
    <property type="entry name" value="UGGT_TRXL_4"/>
</dbReference>
<accession>A0A4C1SS33</accession>
<evidence type="ECO:0000256" key="1">
    <source>
        <dbReference type="ARBA" id="ARBA00004319"/>
    </source>
</evidence>
<dbReference type="GO" id="GO:0005788">
    <property type="term" value="C:endoplasmic reticulum lumen"/>
    <property type="evidence" value="ECO:0007669"/>
    <property type="project" value="UniProtKB-SubCell"/>
</dbReference>
<keyword evidence="5" id="KW-0732">Signal</keyword>
<feature type="domain" description="UGGT thioredoxin-like" evidence="8">
    <location>
        <begin position="133"/>
        <end position="168"/>
    </location>
</feature>
<dbReference type="InterPro" id="IPR009448">
    <property type="entry name" value="UDP-g_GGtrans"/>
</dbReference>
<feature type="domain" description="Glucosyltransferase 24 catalytic" evidence="10">
    <location>
        <begin position="600"/>
        <end position="645"/>
    </location>
</feature>
<name>A0A4C1SS33_EUMVA</name>
<dbReference type="InterPro" id="IPR040497">
    <property type="entry name" value="Glyco_transf_24"/>
</dbReference>
<dbReference type="InterPro" id="IPR040692">
    <property type="entry name" value="UGGT_TRXL_3"/>
</dbReference>
<evidence type="ECO:0000256" key="3">
    <source>
        <dbReference type="ARBA" id="ARBA00006351"/>
    </source>
</evidence>
<evidence type="ECO:0000256" key="6">
    <source>
        <dbReference type="ARBA" id="ARBA00022824"/>
    </source>
</evidence>
<dbReference type="STRING" id="151549.A0A4C1SS33"/>
<reference evidence="11 12" key="1">
    <citation type="journal article" date="2019" name="Commun. Biol.">
        <title>The bagworm genome reveals a unique fibroin gene that provides high tensile strength.</title>
        <authorList>
            <person name="Kono N."/>
            <person name="Nakamura H."/>
            <person name="Ohtoshi R."/>
            <person name="Tomita M."/>
            <person name="Numata K."/>
            <person name="Arakawa K."/>
        </authorList>
    </citation>
    <scope>NUCLEOTIDE SEQUENCE [LARGE SCALE GENOMIC DNA]</scope>
</reference>
<dbReference type="Proteomes" id="UP000299102">
    <property type="component" value="Unassembled WGS sequence"/>
</dbReference>
<dbReference type="Pfam" id="PF18403">
    <property type="entry name" value="Thioredoxin_15"/>
    <property type="match status" value="1"/>
</dbReference>
<keyword evidence="7" id="KW-0325">Glycoprotein</keyword>
<keyword evidence="12" id="KW-1185">Reference proteome</keyword>
<dbReference type="PANTHER" id="PTHR11226:SF0">
    <property type="entry name" value="UDP-GLUCOSE:GLYCOPROTEIN GLUCOSYLTRANSFERASE"/>
    <property type="match status" value="1"/>
</dbReference>
<evidence type="ECO:0000313" key="12">
    <source>
        <dbReference type="Proteomes" id="UP000299102"/>
    </source>
</evidence>
<comment type="pathway">
    <text evidence="2">Protein modification; protein glycosylation.</text>
</comment>
<evidence type="ECO:0000259" key="9">
    <source>
        <dbReference type="Pfam" id="PF18403"/>
    </source>
</evidence>
<dbReference type="AlphaFoldDB" id="A0A4C1SS33"/>
<protein>
    <submittedName>
        <fullName evidence="11">UDP-glucose:glycoprotein glucosyltransferase</fullName>
    </submittedName>
</protein>
<dbReference type="GO" id="GO:0036503">
    <property type="term" value="P:ERAD pathway"/>
    <property type="evidence" value="ECO:0007669"/>
    <property type="project" value="TreeGrafter"/>
</dbReference>
<gene>
    <name evidence="11" type="primary">Ugt</name>
    <name evidence="11" type="ORF">EVAR_71094_1</name>
</gene>
<keyword evidence="4 11" id="KW-0808">Transferase</keyword>
<dbReference type="GO" id="GO:0018279">
    <property type="term" value="P:protein N-linked glycosylation via asparagine"/>
    <property type="evidence" value="ECO:0007669"/>
    <property type="project" value="TreeGrafter"/>
</dbReference>
<feature type="domain" description="UGGT thioredoxin-like" evidence="8">
    <location>
        <begin position="170"/>
        <end position="262"/>
    </location>
</feature>
<evidence type="ECO:0000256" key="4">
    <source>
        <dbReference type="ARBA" id="ARBA00022679"/>
    </source>
</evidence>
<dbReference type="PANTHER" id="PTHR11226">
    <property type="entry name" value="UDP-GLUCOSE GLYCOPROTEIN:GLUCOSYLTRANSFERASE"/>
    <property type="match status" value="1"/>
</dbReference>
<feature type="domain" description="UDP-glucose:glycoprotein glucosyltransferase thioredoxin-like" evidence="9">
    <location>
        <begin position="289"/>
        <end position="409"/>
    </location>
</feature>
<dbReference type="EMBL" id="BGZK01003703">
    <property type="protein sequence ID" value="GBP03861.1"/>
    <property type="molecule type" value="Genomic_DNA"/>
</dbReference>
<evidence type="ECO:0000259" key="10">
    <source>
        <dbReference type="Pfam" id="PF18404"/>
    </source>
</evidence>
<evidence type="ECO:0000256" key="5">
    <source>
        <dbReference type="ARBA" id="ARBA00022729"/>
    </source>
</evidence>
<sequence length="645" mass="72977">MHSLTPRIQAHFQIASEALSLGNCADSSIFAQVGNELACTLDELRQKIKLEKAIGGDVKYITRHYLPDKQKSQKRVRLSGYGVELHLKSTEYKSQDDALKPVEDSNEERIEDVDADMEVKVSILSSGSKEFAIDIRDTAILWVNDIENDPQYRRWPSSVMDLLRPTFPDEDSDFDYGRQLALEFVDRLGFADSPQALLNGVPMPQNILASDSDFEEAIFAEIIQQTTALQKAVYKGDLTDSNDLLDYLMNQTHVMPRLNQQILGNNENAKFIDLSGEPHKDINNVQALAKLSNRDMTATLLYNIKYFEGKNSFETIGATKLHFLTIWVLGNVETDEGKELLKNALMYVKAGSSVRIAFIPNTEGANLSKKNNLNRLVWAAQQILNPQQATDLVLKWLKQSSDKWEYQNNQNFYRYVIESEIQFSPNGEFAEGPIAKFTGVPANSLLTQNVQVPENCEFELEYLLLEGHCFDAATGAPPRGLQMTLGTQNDPTMVDTIVMANLGYFQLKANPGVWTLRLREGKSSDIYDITYAGDLILCIKKHADLLGDEDNNHNGGIWNSIASSFGGGSSNDEKAETINIFSLASGHLYERALRIMMLLLPYMAEEYGFQYELVQYKWPRWLHQQTEKQRTIWGYKILFLDVLFP</sequence>
<dbReference type="OrthoDB" id="27683at2759"/>
<keyword evidence="6" id="KW-0256">Endoplasmic reticulum</keyword>
<organism evidence="11 12">
    <name type="scientific">Eumeta variegata</name>
    <name type="common">Bagworm moth</name>
    <name type="synonym">Eumeta japonica</name>
    <dbReference type="NCBI Taxonomy" id="151549"/>
    <lineage>
        <taxon>Eukaryota</taxon>
        <taxon>Metazoa</taxon>
        <taxon>Ecdysozoa</taxon>
        <taxon>Arthropoda</taxon>
        <taxon>Hexapoda</taxon>
        <taxon>Insecta</taxon>
        <taxon>Pterygota</taxon>
        <taxon>Neoptera</taxon>
        <taxon>Endopterygota</taxon>
        <taxon>Lepidoptera</taxon>
        <taxon>Glossata</taxon>
        <taxon>Ditrysia</taxon>
        <taxon>Tineoidea</taxon>
        <taxon>Psychidae</taxon>
        <taxon>Oiketicinae</taxon>
        <taxon>Eumeta</taxon>
    </lineage>
</organism>
<evidence type="ECO:0000259" key="8">
    <source>
        <dbReference type="Pfam" id="PF18402"/>
    </source>
</evidence>
<dbReference type="GO" id="GO:0051082">
    <property type="term" value="F:unfolded protein binding"/>
    <property type="evidence" value="ECO:0007669"/>
    <property type="project" value="TreeGrafter"/>
</dbReference>
<dbReference type="Pfam" id="PF18402">
    <property type="entry name" value="Thioredoxin_14"/>
    <property type="match status" value="2"/>
</dbReference>
<dbReference type="Pfam" id="PF18404">
    <property type="entry name" value="Glyco_transf_24"/>
    <property type="match status" value="1"/>
</dbReference>
<evidence type="ECO:0000256" key="2">
    <source>
        <dbReference type="ARBA" id="ARBA00004922"/>
    </source>
</evidence>
<dbReference type="Pfam" id="PF06427">
    <property type="entry name" value="UDP-g_GGTase"/>
    <property type="match status" value="1"/>
</dbReference>